<dbReference type="AlphaFoldDB" id="A0A1I2R4S8"/>
<reference evidence="2 3" key="1">
    <citation type="submission" date="2016-10" db="EMBL/GenBank/DDBJ databases">
        <authorList>
            <person name="de Groot N.N."/>
        </authorList>
    </citation>
    <scope>NUCLEOTIDE SEQUENCE [LARGE SCALE GENOMIC DNA]</scope>
    <source>
        <strain evidence="2 3">DSM 44945</strain>
    </source>
</reference>
<name>A0A1I2R4S8_9BACL</name>
<organism evidence="2 3">
    <name type="scientific">Planifilum fulgidum</name>
    <dbReference type="NCBI Taxonomy" id="201973"/>
    <lineage>
        <taxon>Bacteria</taxon>
        <taxon>Bacillati</taxon>
        <taxon>Bacillota</taxon>
        <taxon>Bacilli</taxon>
        <taxon>Bacillales</taxon>
        <taxon>Thermoactinomycetaceae</taxon>
        <taxon>Planifilum</taxon>
    </lineage>
</organism>
<evidence type="ECO:0000313" key="2">
    <source>
        <dbReference type="EMBL" id="SFG32931.1"/>
    </source>
</evidence>
<accession>A0A1I2R4S8</accession>
<evidence type="ECO:0000313" key="3">
    <source>
        <dbReference type="Proteomes" id="UP000198661"/>
    </source>
</evidence>
<dbReference type="Pfam" id="PF01370">
    <property type="entry name" value="Epimerase"/>
    <property type="match status" value="1"/>
</dbReference>
<dbReference type="PANTHER" id="PTHR48079">
    <property type="entry name" value="PROTEIN YEEZ"/>
    <property type="match status" value="1"/>
</dbReference>
<feature type="domain" description="NAD-dependent epimerase/dehydratase" evidence="1">
    <location>
        <begin position="3"/>
        <end position="224"/>
    </location>
</feature>
<evidence type="ECO:0000259" key="1">
    <source>
        <dbReference type="Pfam" id="PF01370"/>
    </source>
</evidence>
<dbReference type="GO" id="GO:0004029">
    <property type="term" value="F:aldehyde dehydrogenase (NAD+) activity"/>
    <property type="evidence" value="ECO:0007669"/>
    <property type="project" value="TreeGrafter"/>
</dbReference>
<dbReference type="InterPro" id="IPR001509">
    <property type="entry name" value="Epimerase_deHydtase"/>
</dbReference>
<dbReference type="OrthoDB" id="9811743at2"/>
<dbReference type="SUPFAM" id="SSF51735">
    <property type="entry name" value="NAD(P)-binding Rossmann-fold domains"/>
    <property type="match status" value="1"/>
</dbReference>
<sequence length="326" mass="35645">MRVLVTGGTGFVGRNLLYHLHEQGHDITLLHRPTSRLIDLPEGIRCVTGDLTRPETIRDVCRGMDWVFHVAGDVTWGRRLRKRMFANNLEATRNLLDEAERSGVKRFVYTSSAAAVGLPDSEQPADETFPFNGYDLNVGYAIAKRQAEEAVLSRAAQGFPAVVVNPTVVIGIRTYSSSFFAAVAKGRLRIAPDGGVNLVDVEDVARGHLLAAEKGRVGERYLLGGTNLSFLEAFQKIAEAGGHGGRMRLLRKPVAIPLSLAAEAAAMLSGGEPALAWDLAKLSGRKLYYSSDKAARELGYSPTPFEKTVEKTVRWLKERWKSAGRG</sequence>
<dbReference type="EMBL" id="FOOK01000026">
    <property type="protein sequence ID" value="SFG32931.1"/>
    <property type="molecule type" value="Genomic_DNA"/>
</dbReference>
<dbReference type="InterPro" id="IPR036291">
    <property type="entry name" value="NAD(P)-bd_dom_sf"/>
</dbReference>
<dbReference type="RefSeq" id="WP_092039858.1">
    <property type="nucleotide sequence ID" value="NZ_FOOK01000026.1"/>
</dbReference>
<gene>
    <name evidence="2" type="ORF">SAMN04488025_12642</name>
</gene>
<dbReference type="PANTHER" id="PTHR48079:SF6">
    <property type="entry name" value="NAD(P)-BINDING DOMAIN-CONTAINING PROTEIN-RELATED"/>
    <property type="match status" value="1"/>
</dbReference>
<protein>
    <submittedName>
        <fullName evidence="2">Dihydroflavonol-4-reductase</fullName>
    </submittedName>
</protein>
<dbReference type="InterPro" id="IPR051783">
    <property type="entry name" value="NAD(P)-dependent_oxidoreduct"/>
</dbReference>
<keyword evidence="3" id="KW-1185">Reference proteome</keyword>
<dbReference type="Gene3D" id="3.40.50.720">
    <property type="entry name" value="NAD(P)-binding Rossmann-like Domain"/>
    <property type="match status" value="1"/>
</dbReference>
<proteinExistence type="predicted"/>
<dbReference type="Proteomes" id="UP000198661">
    <property type="component" value="Unassembled WGS sequence"/>
</dbReference>
<dbReference type="GO" id="GO:0005737">
    <property type="term" value="C:cytoplasm"/>
    <property type="evidence" value="ECO:0007669"/>
    <property type="project" value="TreeGrafter"/>
</dbReference>
<dbReference type="STRING" id="201973.SAMN04488025_12642"/>